<accession>A0ABD1P4K1</accession>
<protein>
    <submittedName>
        <fullName evidence="1">Uncharacterized protein</fullName>
    </submittedName>
</protein>
<evidence type="ECO:0000313" key="1">
    <source>
        <dbReference type="EMBL" id="KAL2458808.1"/>
    </source>
</evidence>
<reference evidence="2" key="1">
    <citation type="submission" date="2024-07" db="EMBL/GenBank/DDBJ databases">
        <title>Two chromosome-level genome assemblies of Korean endemic species Abeliophyllum distichum and Forsythia ovata (Oleaceae).</title>
        <authorList>
            <person name="Jang H."/>
        </authorList>
    </citation>
    <scope>NUCLEOTIDE SEQUENCE [LARGE SCALE GENOMIC DNA]</scope>
</reference>
<evidence type="ECO:0000313" key="2">
    <source>
        <dbReference type="Proteomes" id="UP001604277"/>
    </source>
</evidence>
<name>A0ABD1P4K1_9LAMI</name>
<dbReference type="Proteomes" id="UP001604277">
    <property type="component" value="Unassembled WGS sequence"/>
</dbReference>
<keyword evidence="2" id="KW-1185">Reference proteome</keyword>
<proteinExistence type="predicted"/>
<dbReference type="AlphaFoldDB" id="A0ABD1P4K1"/>
<gene>
    <name evidence="1" type="ORF">Fot_55371</name>
</gene>
<sequence>MAMNFARVFSTRHQISWVYIVVMPSMGVCNANGLLNIEEYILILVQGIEVPLIDEEEAPKRTIEFEEAISFVKKIKIQVAFICSKQGNPAMIGLWLLNHVSLQSKTNTCSKI</sequence>
<dbReference type="EMBL" id="JBFOLJ010000026">
    <property type="protein sequence ID" value="KAL2458808.1"/>
    <property type="molecule type" value="Genomic_DNA"/>
</dbReference>
<comment type="caution">
    <text evidence="1">The sequence shown here is derived from an EMBL/GenBank/DDBJ whole genome shotgun (WGS) entry which is preliminary data.</text>
</comment>
<organism evidence="1 2">
    <name type="scientific">Forsythia ovata</name>
    <dbReference type="NCBI Taxonomy" id="205694"/>
    <lineage>
        <taxon>Eukaryota</taxon>
        <taxon>Viridiplantae</taxon>
        <taxon>Streptophyta</taxon>
        <taxon>Embryophyta</taxon>
        <taxon>Tracheophyta</taxon>
        <taxon>Spermatophyta</taxon>
        <taxon>Magnoliopsida</taxon>
        <taxon>eudicotyledons</taxon>
        <taxon>Gunneridae</taxon>
        <taxon>Pentapetalae</taxon>
        <taxon>asterids</taxon>
        <taxon>lamiids</taxon>
        <taxon>Lamiales</taxon>
        <taxon>Oleaceae</taxon>
        <taxon>Forsythieae</taxon>
        <taxon>Forsythia</taxon>
    </lineage>
</organism>